<dbReference type="Proteomes" id="UP000178039">
    <property type="component" value="Unassembled WGS sequence"/>
</dbReference>
<keyword evidence="7 9" id="KW-0472">Membrane</keyword>
<dbReference type="GO" id="GO:0005886">
    <property type="term" value="C:plasma membrane"/>
    <property type="evidence" value="ECO:0007669"/>
    <property type="project" value="UniProtKB-SubCell"/>
</dbReference>
<keyword evidence="3" id="KW-0328">Glycosyltransferase</keyword>
<protein>
    <submittedName>
        <fullName evidence="11">Glycosyl transferase</fullName>
    </submittedName>
</protein>
<reference evidence="11 12" key="1">
    <citation type="journal article" date="2016" name="Nat. Commun.">
        <title>Thousands of microbial genomes shed light on interconnected biogeochemical processes in an aquifer system.</title>
        <authorList>
            <person name="Anantharaman K."/>
            <person name="Brown C.T."/>
            <person name="Hug L.A."/>
            <person name="Sharon I."/>
            <person name="Castelle C.J."/>
            <person name="Probst A.J."/>
            <person name="Thomas B.C."/>
            <person name="Singh A."/>
            <person name="Wilkins M.J."/>
            <person name="Karaoz U."/>
            <person name="Brodie E.L."/>
            <person name="Williams K.H."/>
            <person name="Hubbard S.S."/>
            <person name="Banfield J.F."/>
        </authorList>
    </citation>
    <scope>NUCLEOTIDE SEQUENCE [LARGE SCALE GENOMIC DNA]</scope>
</reference>
<evidence type="ECO:0000256" key="7">
    <source>
        <dbReference type="ARBA" id="ARBA00023136"/>
    </source>
</evidence>
<dbReference type="SUPFAM" id="SSF53448">
    <property type="entry name" value="Nucleotide-diphospho-sugar transferases"/>
    <property type="match status" value="1"/>
</dbReference>
<dbReference type="PANTHER" id="PTHR48090:SF1">
    <property type="entry name" value="PROPHAGE BACTOPRENOL GLUCOSYL TRANSFERASE HOMOLOG"/>
    <property type="match status" value="1"/>
</dbReference>
<evidence type="ECO:0000313" key="12">
    <source>
        <dbReference type="Proteomes" id="UP000178039"/>
    </source>
</evidence>
<feature type="transmembrane region" description="Helical" evidence="9">
    <location>
        <begin position="227"/>
        <end position="249"/>
    </location>
</feature>
<evidence type="ECO:0000256" key="9">
    <source>
        <dbReference type="SAM" id="Phobius"/>
    </source>
</evidence>
<comment type="subcellular location">
    <subcellularLocation>
        <location evidence="1">Cell membrane</location>
        <topology evidence="1">Multi-pass membrane protein</topology>
    </subcellularLocation>
</comment>
<dbReference type="InterPro" id="IPR001173">
    <property type="entry name" value="Glyco_trans_2-like"/>
</dbReference>
<sequence>MKYSLIFPVYNEEKNLHSLYQRVNQLTETSFSDCELIFVNDGSFDKTADKLKELHIQDRRIKIINFSRNFGHQIAVTAGLNFAQGEIVAVLDADLQDPPEILPECFEKIKQGYDVVYAIRKNRKEGLVKKIAYSLFYRLLRTMANINIPLDSGDFCVMRRPVVEAINSLPERNRFVRGLRSWVGYKQVGIEYERAGRYAGESKYKFSQLMKLAFDGIFSFSYLPLQLMFIFGLFALLLAVIGSIMAVYLRFFTTAYRTVPGFATTIILIMFAAGVQLFTLGIMGEYMRRMYDEVKQRPQYIIESKIGFS</sequence>
<keyword evidence="6 9" id="KW-1133">Transmembrane helix</keyword>
<keyword evidence="5 9" id="KW-0812">Transmembrane</keyword>
<feature type="domain" description="Glycosyltransferase 2-like" evidence="10">
    <location>
        <begin position="4"/>
        <end position="165"/>
    </location>
</feature>
<dbReference type="InterPro" id="IPR029044">
    <property type="entry name" value="Nucleotide-diphossugar_trans"/>
</dbReference>
<evidence type="ECO:0000256" key="8">
    <source>
        <dbReference type="ARBA" id="ARBA00038152"/>
    </source>
</evidence>
<evidence type="ECO:0000256" key="3">
    <source>
        <dbReference type="ARBA" id="ARBA00022676"/>
    </source>
</evidence>
<dbReference type="Gene3D" id="3.90.550.10">
    <property type="entry name" value="Spore Coat Polysaccharide Biosynthesis Protein SpsA, Chain A"/>
    <property type="match status" value="1"/>
</dbReference>
<dbReference type="PANTHER" id="PTHR48090">
    <property type="entry name" value="UNDECAPRENYL-PHOSPHATE 4-DEOXY-4-FORMAMIDO-L-ARABINOSE TRANSFERASE-RELATED"/>
    <property type="match status" value="1"/>
</dbReference>
<evidence type="ECO:0000256" key="5">
    <source>
        <dbReference type="ARBA" id="ARBA00022692"/>
    </source>
</evidence>
<dbReference type="Pfam" id="PF00535">
    <property type="entry name" value="Glycos_transf_2"/>
    <property type="match status" value="1"/>
</dbReference>
<evidence type="ECO:0000256" key="6">
    <source>
        <dbReference type="ARBA" id="ARBA00022989"/>
    </source>
</evidence>
<comment type="similarity">
    <text evidence="8">Belongs to the glycosyltransferase 2 family. GtrB subfamily.</text>
</comment>
<proteinExistence type="inferred from homology"/>
<dbReference type="FunFam" id="3.90.550.10:FF:000079">
    <property type="entry name" value="Probable glycosyl transferase"/>
    <property type="match status" value="1"/>
</dbReference>
<evidence type="ECO:0000256" key="1">
    <source>
        <dbReference type="ARBA" id="ARBA00004651"/>
    </source>
</evidence>
<keyword evidence="2" id="KW-1003">Cell membrane</keyword>
<dbReference type="EMBL" id="MGBB01000013">
    <property type="protein sequence ID" value="OGK58299.1"/>
    <property type="molecule type" value="Genomic_DNA"/>
</dbReference>
<evidence type="ECO:0000256" key="2">
    <source>
        <dbReference type="ARBA" id="ARBA00022475"/>
    </source>
</evidence>
<dbReference type="GO" id="GO:0016757">
    <property type="term" value="F:glycosyltransferase activity"/>
    <property type="evidence" value="ECO:0007669"/>
    <property type="project" value="UniProtKB-KW"/>
</dbReference>
<comment type="caution">
    <text evidence="11">The sequence shown here is derived from an EMBL/GenBank/DDBJ whole genome shotgun (WGS) entry which is preliminary data.</text>
</comment>
<dbReference type="CDD" id="cd04187">
    <property type="entry name" value="DPM1_like_bac"/>
    <property type="match status" value="1"/>
</dbReference>
<accession>A0A1F7JRQ4</accession>
<dbReference type="InterPro" id="IPR050256">
    <property type="entry name" value="Glycosyltransferase_2"/>
</dbReference>
<keyword evidence="4 11" id="KW-0808">Transferase</keyword>
<gene>
    <name evidence="11" type="ORF">A3H86_00660</name>
</gene>
<feature type="transmembrane region" description="Helical" evidence="9">
    <location>
        <begin position="261"/>
        <end position="283"/>
    </location>
</feature>
<evidence type="ECO:0000259" key="10">
    <source>
        <dbReference type="Pfam" id="PF00535"/>
    </source>
</evidence>
<name>A0A1F7JRQ4_9BACT</name>
<evidence type="ECO:0000256" key="4">
    <source>
        <dbReference type="ARBA" id="ARBA00022679"/>
    </source>
</evidence>
<dbReference type="AlphaFoldDB" id="A0A1F7JRQ4"/>
<evidence type="ECO:0000313" key="11">
    <source>
        <dbReference type="EMBL" id="OGK58299.1"/>
    </source>
</evidence>
<organism evidence="11 12">
    <name type="scientific">Candidatus Roizmanbacteria bacterium RIFCSPLOWO2_02_FULL_41_9</name>
    <dbReference type="NCBI Taxonomy" id="1802077"/>
    <lineage>
        <taxon>Bacteria</taxon>
        <taxon>Candidatus Roizmaniibacteriota</taxon>
    </lineage>
</organism>